<keyword evidence="2" id="KW-0472">Membrane</keyword>
<sequence>MNGRILRVELRRSIALWSGALLVVLTLGFLYLLPGPWARGDLRWTAQWTPSAWWIRGQINFVWPLAVGAGALQGLRDARSRTGELFASTPRPPWHRAAAVAGALAVAMALTYLLLTLAGGGSVMMHGGPFHLGWTPIAAVGVLALVAAAWFGQGVARTIPSVLTPPVLAVLTLIFLWVMLASDTGAVLEGRLPYQVTLLSPALHTLHSEFLTTAGGLDLGQAIWLLGLGATGLCLLVAGSGRTRLLAAVPVALGALLALPILPAGPAQAYVPDPAVTVPVCAGPVCVTRLHQDRLAMLAGPARQALGLLARLPDAPTSVREQTGTPSSRTRPAADPAVIPVDFDAADFDGASGVALRDALLAGAGAPPCHDPYLSPVEPETLFRELAGRAVAAAWFTGELRPYRAVPWSQGEIDRLARPAYAALRALPAAEQRTRMAALRAAALSCEGDLLRVLAGGGTE</sequence>
<feature type="transmembrane region" description="Helical" evidence="2">
    <location>
        <begin position="14"/>
        <end position="33"/>
    </location>
</feature>
<name>A0A919R9L1_9ACTN</name>
<dbReference type="AlphaFoldDB" id="A0A919R9L1"/>
<evidence type="ECO:0000313" key="3">
    <source>
        <dbReference type="EMBL" id="GII81728.1"/>
    </source>
</evidence>
<keyword evidence="4" id="KW-1185">Reference proteome</keyword>
<protein>
    <submittedName>
        <fullName evidence="3">Uncharacterized protein</fullName>
    </submittedName>
</protein>
<evidence type="ECO:0000313" key="4">
    <source>
        <dbReference type="Proteomes" id="UP000655287"/>
    </source>
</evidence>
<accession>A0A919R9L1</accession>
<proteinExistence type="predicted"/>
<keyword evidence="2" id="KW-0812">Transmembrane</keyword>
<feature type="transmembrane region" description="Helical" evidence="2">
    <location>
        <begin position="245"/>
        <end position="262"/>
    </location>
</feature>
<comment type="caution">
    <text evidence="3">The sequence shown here is derived from an EMBL/GenBank/DDBJ whole genome shotgun (WGS) entry which is preliminary data.</text>
</comment>
<reference evidence="3" key="1">
    <citation type="submission" date="2021-01" db="EMBL/GenBank/DDBJ databases">
        <title>Whole genome shotgun sequence of Sphaerisporangium rufum NBRC 109079.</title>
        <authorList>
            <person name="Komaki H."/>
            <person name="Tamura T."/>
        </authorList>
    </citation>
    <scope>NUCLEOTIDE SEQUENCE</scope>
    <source>
        <strain evidence="3">NBRC 109079</strain>
    </source>
</reference>
<feature type="compositionally biased region" description="Polar residues" evidence="1">
    <location>
        <begin position="319"/>
        <end position="330"/>
    </location>
</feature>
<feature type="region of interest" description="Disordered" evidence="1">
    <location>
        <begin position="316"/>
        <end position="335"/>
    </location>
</feature>
<keyword evidence="2" id="KW-1133">Transmembrane helix</keyword>
<evidence type="ECO:0000256" key="1">
    <source>
        <dbReference type="SAM" id="MobiDB-lite"/>
    </source>
</evidence>
<dbReference type="RefSeq" id="WP_203994405.1">
    <property type="nucleotide sequence ID" value="NZ_BOOU01000108.1"/>
</dbReference>
<feature type="transmembrane region" description="Helical" evidence="2">
    <location>
        <begin position="219"/>
        <end position="238"/>
    </location>
</feature>
<feature type="transmembrane region" description="Helical" evidence="2">
    <location>
        <begin position="163"/>
        <end position="182"/>
    </location>
</feature>
<feature type="transmembrane region" description="Helical" evidence="2">
    <location>
        <begin position="96"/>
        <end position="118"/>
    </location>
</feature>
<dbReference type="EMBL" id="BOOU01000108">
    <property type="protein sequence ID" value="GII81728.1"/>
    <property type="molecule type" value="Genomic_DNA"/>
</dbReference>
<dbReference type="Proteomes" id="UP000655287">
    <property type="component" value="Unassembled WGS sequence"/>
</dbReference>
<feature type="transmembrane region" description="Helical" evidence="2">
    <location>
        <begin position="130"/>
        <end position="151"/>
    </location>
</feature>
<gene>
    <name evidence="3" type="ORF">Sru01_67100</name>
</gene>
<feature type="transmembrane region" description="Helical" evidence="2">
    <location>
        <begin position="53"/>
        <end position="75"/>
    </location>
</feature>
<evidence type="ECO:0000256" key="2">
    <source>
        <dbReference type="SAM" id="Phobius"/>
    </source>
</evidence>
<organism evidence="3 4">
    <name type="scientific">Sphaerisporangium rufum</name>
    <dbReference type="NCBI Taxonomy" id="1381558"/>
    <lineage>
        <taxon>Bacteria</taxon>
        <taxon>Bacillati</taxon>
        <taxon>Actinomycetota</taxon>
        <taxon>Actinomycetes</taxon>
        <taxon>Streptosporangiales</taxon>
        <taxon>Streptosporangiaceae</taxon>
        <taxon>Sphaerisporangium</taxon>
    </lineage>
</organism>